<reference evidence="1 2" key="1">
    <citation type="submission" date="2017-02" db="EMBL/GenBank/DDBJ databases">
        <title>Complete genome sequences of Mycobacterium kansasii strains isolated from rhesus macaques.</title>
        <authorList>
            <person name="Panda A."/>
            <person name="Nagaraj S."/>
            <person name="Zhao X."/>
            <person name="Tettelin H."/>
            <person name="Detolla L.J."/>
        </authorList>
    </citation>
    <scope>NUCLEOTIDE SEQUENCE [LARGE SCALE GENOMIC DNA]</scope>
    <source>
        <strain evidence="1 2">11-3469</strain>
    </source>
</reference>
<dbReference type="AlphaFoldDB" id="A0A1V3WY26"/>
<dbReference type="PROSITE" id="PS51257">
    <property type="entry name" value="PROKAR_LIPOPROTEIN"/>
    <property type="match status" value="1"/>
</dbReference>
<gene>
    <name evidence="1" type="ORF">BZL29_5756</name>
</gene>
<dbReference type="EMBL" id="MVBN01000006">
    <property type="protein sequence ID" value="OOK71436.1"/>
    <property type="molecule type" value="Genomic_DNA"/>
</dbReference>
<accession>A0A1V3WY26</accession>
<dbReference type="Proteomes" id="UP000188532">
    <property type="component" value="Unassembled WGS sequence"/>
</dbReference>
<evidence type="ECO:0000313" key="2">
    <source>
        <dbReference type="Proteomes" id="UP000188532"/>
    </source>
</evidence>
<proteinExistence type="predicted"/>
<organism evidence="1 2">
    <name type="scientific">Mycobacterium kansasii</name>
    <dbReference type="NCBI Taxonomy" id="1768"/>
    <lineage>
        <taxon>Bacteria</taxon>
        <taxon>Bacillati</taxon>
        <taxon>Actinomycetota</taxon>
        <taxon>Actinomycetes</taxon>
        <taxon>Mycobacteriales</taxon>
        <taxon>Mycobacteriaceae</taxon>
        <taxon>Mycobacterium</taxon>
    </lineage>
</organism>
<evidence type="ECO:0000313" key="1">
    <source>
        <dbReference type="EMBL" id="OOK71436.1"/>
    </source>
</evidence>
<sequence>MRAVVLRQVVLGVATMSCCTQNIARRCHHFTAFAVLLRRRVAE</sequence>
<protein>
    <submittedName>
        <fullName evidence="1">Uncharacterized protein</fullName>
    </submittedName>
</protein>
<comment type="caution">
    <text evidence="1">The sequence shown here is derived from an EMBL/GenBank/DDBJ whole genome shotgun (WGS) entry which is preliminary data.</text>
</comment>
<name>A0A1V3WY26_MYCKA</name>